<dbReference type="InterPro" id="IPR022742">
    <property type="entry name" value="Hydrolase_4"/>
</dbReference>
<dbReference type="Pfam" id="PF12146">
    <property type="entry name" value="Hydrolase_4"/>
    <property type="match status" value="1"/>
</dbReference>
<dbReference type="PANTHER" id="PTHR12277:SF81">
    <property type="entry name" value="PROTEIN ABHD13"/>
    <property type="match status" value="1"/>
</dbReference>
<dbReference type="InterPro" id="IPR029058">
    <property type="entry name" value="AB_hydrolase_fold"/>
</dbReference>
<evidence type="ECO:0000313" key="2">
    <source>
        <dbReference type="EMBL" id="AMZ02848.1"/>
    </source>
</evidence>
<name>A0A159ZR83_MIMIV</name>
<feature type="domain" description="Serine aminopeptidase S33" evidence="1">
    <location>
        <begin position="67"/>
        <end position="175"/>
    </location>
</feature>
<dbReference type="EMBL" id="KU761889">
    <property type="protein sequence ID" value="AMZ02848.1"/>
    <property type="molecule type" value="Genomic_DNA"/>
</dbReference>
<accession>A0A159ZR83</accession>
<proteinExistence type="predicted"/>
<reference evidence="2" key="1">
    <citation type="journal article" date="2016" name="Genom Data">
        <title>Isolation and complete genome sequencing of Mimivirus bombay, a Giant Virus in sewage of Mumbai, India.</title>
        <authorList>
            <person name="Chatterjee A."/>
            <person name="Ali F."/>
            <person name="Bange D."/>
            <person name="Kondabagil K."/>
        </authorList>
    </citation>
    <scope>NUCLEOTIDE SEQUENCE [LARGE SCALE GENOMIC DNA]</scope>
    <source>
        <strain evidence="2">1</strain>
    </source>
</reference>
<dbReference type="SMR" id="A0A159ZR83"/>
<dbReference type="GO" id="GO:0016787">
    <property type="term" value="F:hydrolase activity"/>
    <property type="evidence" value="ECO:0007669"/>
    <property type="project" value="UniProtKB-KW"/>
</dbReference>
<dbReference type="Gene3D" id="3.40.50.1820">
    <property type="entry name" value="alpha/beta hydrolase"/>
    <property type="match status" value="2"/>
</dbReference>
<keyword evidence="2" id="KW-0378">Hydrolase</keyword>
<dbReference type="Proteomes" id="UP000241559">
    <property type="component" value="Segment"/>
</dbReference>
<sequence length="263" mass="30058">MGLFHSIFSLPSTINDSIEKQIYMPPYIPRFYYESLNTNYSKIFTRTSSNGDDIPIVQIRPKNNPFPQKYIVFSHGNGCDVYSVFSYLTNLSDKLDVGIITYDYVGYGLSRDNIPTEQGCYDSIEVAVDFLLNDYGLDPKNIYLFGQSLGTGITIDYAHKNNWNSPIILVSPYKSICTVVVDSCIVRPIDKFCTLNKIYQIKCPVKIFHGENDNVINITHGKKIYDSLNDKSLEPVWIPNTGHNDILDKITIQQIREVIDYFD</sequence>
<evidence type="ECO:0000313" key="3">
    <source>
        <dbReference type="Proteomes" id="UP000241559"/>
    </source>
</evidence>
<evidence type="ECO:0000259" key="1">
    <source>
        <dbReference type="Pfam" id="PF12146"/>
    </source>
</evidence>
<organism evidence="2 3">
    <name type="scientific">Mimivirus Bombay</name>
    <dbReference type="NCBI Taxonomy" id="1835008"/>
    <lineage>
        <taxon>Viruses</taxon>
        <taxon>Varidnaviria</taxon>
        <taxon>Bamfordvirae</taxon>
        <taxon>Nucleocytoviricota</taxon>
        <taxon>Megaviricetes</taxon>
        <taxon>Imitervirales</taxon>
        <taxon>Mimiviridae</taxon>
        <taxon>Megamimivirinae</taxon>
        <taxon>Mimivirus</taxon>
        <taxon>Mimivirus bradfordmassiliense</taxon>
    </lineage>
</organism>
<dbReference type="SUPFAM" id="SSF53474">
    <property type="entry name" value="alpha/beta-Hydrolases"/>
    <property type="match status" value="1"/>
</dbReference>
<dbReference type="PANTHER" id="PTHR12277">
    <property type="entry name" value="ALPHA/BETA HYDROLASE DOMAIN-CONTAINING PROTEIN"/>
    <property type="match status" value="1"/>
</dbReference>
<protein>
    <submittedName>
        <fullName evidence="2">Putative alpha/beta hydrolase</fullName>
    </submittedName>
</protein>